<dbReference type="KEGG" id="ssai:N0B31_06010"/>
<keyword evidence="1" id="KW-1133">Transmembrane helix</keyword>
<dbReference type="GeneID" id="74941958"/>
<keyword evidence="1" id="KW-0812">Transmembrane</keyword>
<keyword evidence="1" id="KW-0472">Membrane</keyword>
<accession>A0A9E7R5A5</accession>
<protein>
    <submittedName>
        <fullName evidence="2">Uncharacterized protein</fullName>
    </submittedName>
</protein>
<evidence type="ECO:0000256" key="1">
    <source>
        <dbReference type="SAM" id="Phobius"/>
    </source>
</evidence>
<organism evidence="2 3">
    <name type="scientific">Salinirubellus salinus</name>
    <dbReference type="NCBI Taxonomy" id="1364945"/>
    <lineage>
        <taxon>Archaea</taxon>
        <taxon>Methanobacteriati</taxon>
        <taxon>Methanobacteriota</taxon>
        <taxon>Stenosarchaea group</taxon>
        <taxon>Halobacteria</taxon>
        <taxon>Halobacteriales</taxon>
        <taxon>Natronomonadaceae</taxon>
        <taxon>Salinirubellus</taxon>
    </lineage>
</organism>
<dbReference type="RefSeq" id="WP_260594948.1">
    <property type="nucleotide sequence ID" value="NZ_CP104003.1"/>
</dbReference>
<reference evidence="2" key="1">
    <citation type="submission" date="2022-09" db="EMBL/GenBank/DDBJ databases">
        <title>Diverse halophilic archaea isolated from saline environments.</title>
        <authorList>
            <person name="Cui H.-L."/>
        </authorList>
    </citation>
    <scope>NUCLEOTIDE SEQUENCE</scope>
    <source>
        <strain evidence="2">ZS-35-S2</strain>
    </source>
</reference>
<gene>
    <name evidence="2" type="ORF">N0B31_06010</name>
</gene>
<dbReference type="AlphaFoldDB" id="A0A9E7R5A5"/>
<dbReference type="Proteomes" id="UP001057580">
    <property type="component" value="Chromosome"/>
</dbReference>
<keyword evidence="3" id="KW-1185">Reference proteome</keyword>
<name>A0A9E7R5A5_9EURY</name>
<evidence type="ECO:0000313" key="3">
    <source>
        <dbReference type="Proteomes" id="UP001057580"/>
    </source>
</evidence>
<proteinExistence type="predicted"/>
<evidence type="ECO:0000313" key="2">
    <source>
        <dbReference type="EMBL" id="UWM55837.1"/>
    </source>
</evidence>
<sequence length="40" mass="4018">MWGLGSGDTRAAQTLQKALLAAFVGLVVAVTFVVVGSLGL</sequence>
<dbReference type="EMBL" id="CP104003">
    <property type="protein sequence ID" value="UWM55837.1"/>
    <property type="molecule type" value="Genomic_DNA"/>
</dbReference>
<feature type="transmembrane region" description="Helical" evidence="1">
    <location>
        <begin position="20"/>
        <end position="39"/>
    </location>
</feature>